<protein>
    <recommendedName>
        <fullName evidence="5">Small ribosomal subunit protein uS7 domain-containing protein</fullName>
    </recommendedName>
</protein>
<evidence type="ECO:0000256" key="3">
    <source>
        <dbReference type="ARBA" id="ARBA00022980"/>
    </source>
</evidence>
<comment type="similarity">
    <text evidence="1">Belongs to the universal ribosomal protein uS7 family.</text>
</comment>
<comment type="caution">
    <text evidence="6">The sequence shown here is derived from an EMBL/GenBank/DDBJ whole genome shotgun (WGS) entry which is preliminary data.</text>
</comment>
<dbReference type="Proteomes" id="UP000634805">
    <property type="component" value="Unassembled WGS sequence"/>
</dbReference>
<sequence>MWQMPLIRAFKSKRSMPNALANEIIASARYDVKSYSIGKKDGLERVAKAAR</sequence>
<gene>
    <name evidence="6" type="ORF">EMLJLAPB_00958</name>
</gene>
<dbReference type="InterPro" id="IPR036823">
    <property type="entry name" value="Ribosomal_uS7_dom_sf"/>
</dbReference>
<dbReference type="InterPro" id="IPR023798">
    <property type="entry name" value="Ribosomal_uS7_dom"/>
</dbReference>
<evidence type="ECO:0000256" key="2">
    <source>
        <dbReference type="ARBA" id="ARBA00011458"/>
    </source>
</evidence>
<accession>A0A811TGE3</accession>
<evidence type="ECO:0000256" key="1">
    <source>
        <dbReference type="ARBA" id="ARBA00007151"/>
    </source>
</evidence>
<dbReference type="GO" id="GO:0005840">
    <property type="term" value="C:ribosome"/>
    <property type="evidence" value="ECO:0007669"/>
    <property type="project" value="UniProtKB-KW"/>
</dbReference>
<comment type="subunit">
    <text evidence="2">Part of the 30S ribosomal subunit.</text>
</comment>
<dbReference type="EMBL" id="CAJHIS010000032">
    <property type="protein sequence ID" value="CAD6494799.1"/>
    <property type="molecule type" value="Genomic_DNA"/>
</dbReference>
<evidence type="ECO:0000313" key="6">
    <source>
        <dbReference type="EMBL" id="CAD6494799.1"/>
    </source>
</evidence>
<proteinExistence type="inferred from homology"/>
<keyword evidence="3" id="KW-0689">Ribosomal protein</keyword>
<organism evidence="6 7">
    <name type="scientific">Candidatus Argoarchaeum ethanivorans</name>
    <dbReference type="NCBI Taxonomy" id="2608793"/>
    <lineage>
        <taxon>Archaea</taxon>
        <taxon>Methanobacteriati</taxon>
        <taxon>Methanobacteriota</taxon>
        <taxon>Stenosarchaea group</taxon>
        <taxon>Methanomicrobia</taxon>
        <taxon>Methanosarcinales</taxon>
        <taxon>Methanosarcinales incertae sedis</taxon>
        <taxon>GOM Arc I cluster</taxon>
        <taxon>Candidatus Argoarchaeum</taxon>
    </lineage>
</organism>
<dbReference type="SUPFAM" id="SSF47973">
    <property type="entry name" value="Ribosomal protein S7"/>
    <property type="match status" value="1"/>
</dbReference>
<dbReference type="GO" id="GO:1990904">
    <property type="term" value="C:ribonucleoprotein complex"/>
    <property type="evidence" value="ECO:0007669"/>
    <property type="project" value="UniProtKB-KW"/>
</dbReference>
<evidence type="ECO:0000259" key="5">
    <source>
        <dbReference type="Pfam" id="PF00177"/>
    </source>
</evidence>
<dbReference type="Pfam" id="PF00177">
    <property type="entry name" value="Ribosomal_S7"/>
    <property type="match status" value="1"/>
</dbReference>
<keyword evidence="4" id="KW-0687">Ribonucleoprotein</keyword>
<dbReference type="Gene3D" id="1.10.455.10">
    <property type="entry name" value="Ribosomal protein S7 domain"/>
    <property type="match status" value="1"/>
</dbReference>
<reference evidence="6" key="1">
    <citation type="submission" date="2020-10" db="EMBL/GenBank/DDBJ databases">
        <authorList>
            <person name="Hahn C.J."/>
            <person name="Laso-Perez R."/>
            <person name="Vulcano F."/>
            <person name="Vaziourakis K.-M."/>
            <person name="Stokke R."/>
            <person name="Steen I.H."/>
            <person name="Teske A."/>
            <person name="Boetius A."/>
            <person name="Liebeke M."/>
            <person name="Amann R."/>
            <person name="Knittel K."/>
        </authorList>
    </citation>
    <scope>NUCLEOTIDE SEQUENCE</scope>
    <source>
        <strain evidence="6">Gfbio:e3339647-f889-4370-9287-4fb5cb688e4c:AG392D22_GoMArc1</strain>
    </source>
</reference>
<name>A0A811TGE3_9EURY</name>
<evidence type="ECO:0000256" key="4">
    <source>
        <dbReference type="ARBA" id="ARBA00023274"/>
    </source>
</evidence>
<evidence type="ECO:0000313" key="7">
    <source>
        <dbReference type="Proteomes" id="UP000634805"/>
    </source>
</evidence>
<dbReference type="AlphaFoldDB" id="A0A811TGE3"/>
<feature type="domain" description="Small ribosomal subunit protein uS7" evidence="5">
    <location>
        <begin position="11"/>
        <end position="51"/>
    </location>
</feature>